<name>A0A0C9ZBX6_9AGAM</name>
<protein>
    <submittedName>
        <fullName evidence="2">Unplaced genomic scaffold scaffold_16, whole genome shotgun sequence</fullName>
    </submittedName>
</protein>
<evidence type="ECO:0000313" key="3">
    <source>
        <dbReference type="Proteomes" id="UP000054018"/>
    </source>
</evidence>
<reference evidence="2 3" key="1">
    <citation type="submission" date="2014-04" db="EMBL/GenBank/DDBJ databases">
        <authorList>
            <consortium name="DOE Joint Genome Institute"/>
            <person name="Kuo A."/>
            <person name="Kohler A."/>
            <person name="Costa M.D."/>
            <person name="Nagy L.G."/>
            <person name="Floudas D."/>
            <person name="Copeland A."/>
            <person name="Barry K.W."/>
            <person name="Cichocki N."/>
            <person name="Veneault-Fourrey C."/>
            <person name="LaButti K."/>
            <person name="Lindquist E.A."/>
            <person name="Lipzen A."/>
            <person name="Lundell T."/>
            <person name="Morin E."/>
            <person name="Murat C."/>
            <person name="Sun H."/>
            <person name="Tunlid A."/>
            <person name="Henrissat B."/>
            <person name="Grigoriev I.V."/>
            <person name="Hibbett D.S."/>
            <person name="Martin F."/>
            <person name="Nordberg H.P."/>
            <person name="Cantor M.N."/>
            <person name="Hua S.X."/>
        </authorList>
    </citation>
    <scope>NUCLEOTIDE SEQUENCE [LARGE SCALE GENOMIC DNA]</scope>
    <source>
        <strain evidence="2 3">441</strain>
    </source>
</reference>
<accession>A0A0C9ZBX6</accession>
<sequence length="51" mass="5450">MASEEKILDGAQFGARTDVVGPLYPDEVKRCDPSPADGNVPRKPPSHCKLG</sequence>
<proteinExistence type="predicted"/>
<evidence type="ECO:0000313" key="2">
    <source>
        <dbReference type="EMBL" id="KIK26801.1"/>
    </source>
</evidence>
<dbReference type="AlphaFoldDB" id="A0A0C9ZBX6"/>
<dbReference type="EMBL" id="KN833700">
    <property type="protein sequence ID" value="KIK26801.1"/>
    <property type="molecule type" value="Genomic_DNA"/>
</dbReference>
<keyword evidence="3" id="KW-1185">Reference proteome</keyword>
<evidence type="ECO:0000256" key="1">
    <source>
        <dbReference type="SAM" id="MobiDB-lite"/>
    </source>
</evidence>
<feature type="region of interest" description="Disordered" evidence="1">
    <location>
        <begin position="26"/>
        <end position="51"/>
    </location>
</feature>
<gene>
    <name evidence="2" type="ORF">PISMIDRAFT_8812</name>
</gene>
<organism evidence="2 3">
    <name type="scientific">Pisolithus microcarpus 441</name>
    <dbReference type="NCBI Taxonomy" id="765257"/>
    <lineage>
        <taxon>Eukaryota</taxon>
        <taxon>Fungi</taxon>
        <taxon>Dikarya</taxon>
        <taxon>Basidiomycota</taxon>
        <taxon>Agaricomycotina</taxon>
        <taxon>Agaricomycetes</taxon>
        <taxon>Agaricomycetidae</taxon>
        <taxon>Boletales</taxon>
        <taxon>Sclerodermatineae</taxon>
        <taxon>Pisolithaceae</taxon>
        <taxon>Pisolithus</taxon>
    </lineage>
</organism>
<dbReference type="HOGENOM" id="CLU_3107260_0_0_1"/>
<dbReference type="Proteomes" id="UP000054018">
    <property type="component" value="Unassembled WGS sequence"/>
</dbReference>
<reference evidence="3" key="2">
    <citation type="submission" date="2015-01" db="EMBL/GenBank/DDBJ databases">
        <title>Evolutionary Origins and Diversification of the Mycorrhizal Mutualists.</title>
        <authorList>
            <consortium name="DOE Joint Genome Institute"/>
            <consortium name="Mycorrhizal Genomics Consortium"/>
            <person name="Kohler A."/>
            <person name="Kuo A."/>
            <person name="Nagy L.G."/>
            <person name="Floudas D."/>
            <person name="Copeland A."/>
            <person name="Barry K.W."/>
            <person name="Cichocki N."/>
            <person name="Veneault-Fourrey C."/>
            <person name="LaButti K."/>
            <person name="Lindquist E.A."/>
            <person name="Lipzen A."/>
            <person name="Lundell T."/>
            <person name="Morin E."/>
            <person name="Murat C."/>
            <person name="Riley R."/>
            <person name="Ohm R."/>
            <person name="Sun H."/>
            <person name="Tunlid A."/>
            <person name="Henrissat B."/>
            <person name="Grigoriev I.V."/>
            <person name="Hibbett D.S."/>
            <person name="Martin F."/>
        </authorList>
    </citation>
    <scope>NUCLEOTIDE SEQUENCE [LARGE SCALE GENOMIC DNA]</scope>
    <source>
        <strain evidence="3">441</strain>
    </source>
</reference>